<evidence type="ECO:0000313" key="3">
    <source>
        <dbReference type="EMBL" id="QCL96061.1"/>
    </source>
</evidence>
<evidence type="ECO:0000259" key="2">
    <source>
        <dbReference type="Pfam" id="PF00182"/>
    </source>
</evidence>
<dbReference type="GO" id="GO:0016998">
    <property type="term" value="P:cell wall macromolecule catabolic process"/>
    <property type="evidence" value="ECO:0007669"/>
    <property type="project" value="InterPro"/>
</dbReference>
<proteinExistence type="predicted"/>
<keyword evidence="1" id="KW-0812">Transmembrane</keyword>
<keyword evidence="1" id="KW-1133">Transmembrane helix</keyword>
<protein>
    <recommendedName>
        <fullName evidence="2">Glycoside hydrolase family 19 catalytic domain-containing protein</fullName>
    </recommendedName>
</protein>
<dbReference type="Pfam" id="PF00182">
    <property type="entry name" value="Glyco_hydro_19"/>
    <property type="match status" value="1"/>
</dbReference>
<dbReference type="RefSeq" id="WP_137004894.1">
    <property type="nucleotide sequence ID" value="NZ_CP039923.1"/>
</dbReference>
<dbReference type="GO" id="GO:0004568">
    <property type="term" value="F:chitinase activity"/>
    <property type="evidence" value="ECO:0007669"/>
    <property type="project" value="InterPro"/>
</dbReference>
<evidence type="ECO:0000256" key="1">
    <source>
        <dbReference type="SAM" id="Phobius"/>
    </source>
</evidence>
<dbReference type="Gene3D" id="1.10.530.10">
    <property type="match status" value="1"/>
</dbReference>
<dbReference type="EMBL" id="CP039923">
    <property type="protein sequence ID" value="QCL96061.1"/>
    <property type="molecule type" value="Genomic_DNA"/>
</dbReference>
<accession>A0A4D7YEX8</accession>
<keyword evidence="1" id="KW-0472">Membrane</keyword>
<dbReference type="InterPro" id="IPR023346">
    <property type="entry name" value="Lysozyme-like_dom_sf"/>
</dbReference>
<name>A0A4D7YEX8_AGRTU</name>
<evidence type="ECO:0000313" key="4">
    <source>
        <dbReference type="Proteomes" id="UP000298649"/>
    </source>
</evidence>
<dbReference type="SUPFAM" id="SSF53955">
    <property type="entry name" value="Lysozyme-like"/>
    <property type="match status" value="1"/>
</dbReference>
<feature type="transmembrane region" description="Helical" evidence="1">
    <location>
        <begin position="270"/>
        <end position="290"/>
    </location>
</feature>
<dbReference type="InterPro" id="IPR000726">
    <property type="entry name" value="Glyco_hydro_19_cat"/>
</dbReference>
<reference evidence="3 4" key="1">
    <citation type="submission" date="2019-04" db="EMBL/GenBank/DDBJ databases">
        <title>Complete genome sequence of Agrobacterium tumefaciens CFBP7129.</title>
        <authorList>
            <person name="Haryono M."/>
            <person name="Lin Y.-C."/>
            <person name="Lai E.-M."/>
            <person name="Kuo C.-H."/>
        </authorList>
    </citation>
    <scope>NUCLEOTIDE SEQUENCE [LARGE SCALE GENOMIC DNA]</scope>
    <source>
        <strain evidence="3 4">CFBP7129</strain>
    </source>
</reference>
<gene>
    <name evidence="3" type="ORF">CFBP7129_17480</name>
</gene>
<sequence length="302" mass="32118">MDATTFFAYARRAPFGGGLSQGQINGMNALFRCWESHKIPGPDLRHLAYILASVFHETGGRMLPVRETFASTDAGAIAALDKAYKAGRLGQVSEPYWRKDADKKSWFGRGDIQITHKVNYAKVGKRIGVDLVGNPSLALDVDISAEIAIVGMLEGLFTGKKLRDYFNLKKDDPVGARAIVNGRDKAKLIAGYHKSFLDALEAASLASYSGAPADVAPLDAQPDNVPVAQSKSLWTIIGSFFGAIGLGAMGDAKSFADSGATLFGAISNPWAFGSLVFMGVGGGVLVWLIGSGRITINRSKTT</sequence>
<feature type="domain" description="Glycoside hydrolase family 19 catalytic" evidence="2">
    <location>
        <begin position="47"/>
        <end position="149"/>
    </location>
</feature>
<dbReference type="Proteomes" id="UP000298649">
    <property type="component" value="Chromosome linear"/>
</dbReference>
<organism evidence="3 4">
    <name type="scientific">Agrobacterium tumefaciens</name>
    <dbReference type="NCBI Taxonomy" id="358"/>
    <lineage>
        <taxon>Bacteria</taxon>
        <taxon>Pseudomonadati</taxon>
        <taxon>Pseudomonadota</taxon>
        <taxon>Alphaproteobacteria</taxon>
        <taxon>Hyphomicrobiales</taxon>
        <taxon>Rhizobiaceae</taxon>
        <taxon>Rhizobium/Agrobacterium group</taxon>
        <taxon>Agrobacterium</taxon>
        <taxon>Agrobacterium tumefaciens complex</taxon>
    </lineage>
</organism>
<feature type="transmembrane region" description="Helical" evidence="1">
    <location>
        <begin position="233"/>
        <end position="250"/>
    </location>
</feature>
<dbReference type="AlphaFoldDB" id="A0A4D7YEX8"/>
<dbReference type="GO" id="GO:0006032">
    <property type="term" value="P:chitin catabolic process"/>
    <property type="evidence" value="ECO:0007669"/>
    <property type="project" value="InterPro"/>
</dbReference>